<proteinExistence type="predicted"/>
<evidence type="ECO:0000256" key="1">
    <source>
        <dbReference type="ARBA" id="ARBA00022676"/>
    </source>
</evidence>
<comment type="caution">
    <text evidence="5">The sequence shown here is derived from an EMBL/GenBank/DDBJ whole genome shotgun (WGS) entry which is preliminary data.</text>
</comment>
<dbReference type="Pfam" id="PF13439">
    <property type="entry name" value="Glyco_transf_4"/>
    <property type="match status" value="1"/>
</dbReference>
<dbReference type="InterPro" id="IPR001296">
    <property type="entry name" value="Glyco_trans_1"/>
</dbReference>
<dbReference type="InterPro" id="IPR028098">
    <property type="entry name" value="Glyco_trans_4-like_N"/>
</dbReference>
<evidence type="ECO:0000259" key="3">
    <source>
        <dbReference type="Pfam" id="PF00534"/>
    </source>
</evidence>
<dbReference type="RefSeq" id="WP_117837118.1">
    <property type="nucleotide sequence ID" value="NZ_JAQDVJ010000013.1"/>
</dbReference>
<dbReference type="PANTHER" id="PTHR45947">
    <property type="entry name" value="SULFOQUINOVOSYL TRANSFERASE SQD2"/>
    <property type="match status" value="1"/>
</dbReference>
<dbReference type="Pfam" id="PF00534">
    <property type="entry name" value="Glycos_transf_1"/>
    <property type="match status" value="1"/>
</dbReference>
<name>A0AAX1TVV8_BIFAD</name>
<evidence type="ECO:0000259" key="4">
    <source>
        <dbReference type="Pfam" id="PF13439"/>
    </source>
</evidence>
<dbReference type="SUPFAM" id="SSF53756">
    <property type="entry name" value="UDP-Glycosyltransferase/glycogen phosphorylase"/>
    <property type="match status" value="1"/>
</dbReference>
<dbReference type="AlphaFoldDB" id="A0AAX1TVV8"/>
<dbReference type="Proteomes" id="UP000284589">
    <property type="component" value="Unassembled WGS sequence"/>
</dbReference>
<evidence type="ECO:0000256" key="2">
    <source>
        <dbReference type="ARBA" id="ARBA00022679"/>
    </source>
</evidence>
<accession>A0AAX1TVV8</accession>
<organism evidence="5 6">
    <name type="scientific">Bifidobacterium adolescentis</name>
    <dbReference type="NCBI Taxonomy" id="1680"/>
    <lineage>
        <taxon>Bacteria</taxon>
        <taxon>Bacillati</taxon>
        <taxon>Actinomycetota</taxon>
        <taxon>Actinomycetes</taxon>
        <taxon>Bifidobacteriales</taxon>
        <taxon>Bifidobacteriaceae</taxon>
        <taxon>Bifidobacterium</taxon>
    </lineage>
</organism>
<keyword evidence="1" id="KW-0328">Glycosyltransferase</keyword>
<dbReference type="PANTHER" id="PTHR45947:SF13">
    <property type="entry name" value="TRANSFERASE"/>
    <property type="match status" value="1"/>
</dbReference>
<evidence type="ECO:0000313" key="5">
    <source>
        <dbReference type="EMBL" id="RHJ15631.1"/>
    </source>
</evidence>
<dbReference type="Gene3D" id="3.40.50.2000">
    <property type="entry name" value="Glycogen Phosphorylase B"/>
    <property type="match status" value="2"/>
</dbReference>
<gene>
    <name evidence="5" type="ORF">DW139_09395</name>
</gene>
<protein>
    <submittedName>
        <fullName evidence="5">Glycosyltransferase</fullName>
    </submittedName>
</protein>
<dbReference type="GO" id="GO:0016757">
    <property type="term" value="F:glycosyltransferase activity"/>
    <property type="evidence" value="ECO:0007669"/>
    <property type="project" value="UniProtKB-KW"/>
</dbReference>
<dbReference type="CDD" id="cd03801">
    <property type="entry name" value="GT4_PimA-like"/>
    <property type="match status" value="1"/>
</dbReference>
<feature type="domain" description="Glycosyl transferase family 1" evidence="3">
    <location>
        <begin position="218"/>
        <end position="369"/>
    </location>
</feature>
<dbReference type="GO" id="GO:1901137">
    <property type="term" value="P:carbohydrate derivative biosynthetic process"/>
    <property type="evidence" value="ECO:0007669"/>
    <property type="project" value="UniProtKB-ARBA"/>
</dbReference>
<reference evidence="5 6" key="1">
    <citation type="submission" date="2018-08" db="EMBL/GenBank/DDBJ databases">
        <title>A genome reference for cultivated species of the human gut microbiota.</title>
        <authorList>
            <person name="Zou Y."/>
            <person name="Xue W."/>
            <person name="Luo G."/>
        </authorList>
    </citation>
    <scope>NUCLEOTIDE SEQUENCE [LARGE SCALE GENOMIC DNA]</scope>
    <source>
        <strain evidence="5 6">AM12-20</strain>
    </source>
</reference>
<dbReference type="EMBL" id="QRLP01000012">
    <property type="protein sequence ID" value="RHJ15631.1"/>
    <property type="molecule type" value="Genomic_DNA"/>
</dbReference>
<dbReference type="InterPro" id="IPR050194">
    <property type="entry name" value="Glycosyltransferase_grp1"/>
</dbReference>
<feature type="domain" description="Glycosyltransferase subfamily 4-like N-terminal" evidence="4">
    <location>
        <begin position="29"/>
        <end position="208"/>
    </location>
</feature>
<keyword evidence="2" id="KW-0808">Transferase</keyword>
<evidence type="ECO:0000313" key="6">
    <source>
        <dbReference type="Proteomes" id="UP000284589"/>
    </source>
</evidence>
<sequence length="396" mass="45134">MKILAVHNFHRSGSASGDDQVFKSETTLLEKHGHDVVRYTVSNDSFDKAGVFGKLTATAGMLWSFKNYKAISEIIKREKPDIMHVHTFFPLLSPSILYAAKRHGARVVATLHDTRFVCPVATSLREGNICNDCGDGHYLRVAKYACFKGSRAQSLAVAGIFKYHRIRKSFYKQIDRYICLNDNQIKLLEEIGFDSKKISKKYNFVPDARNVPSVNRDDLPERYAVFYGRIGAEKGIRILQRVWNELDDIPLVVMGGGPLEESFKTWAKQHNNVFFLGYTQHDECLAIVKNAEFVMFPSIWYEGCSMVEIETESLGKPLIATDLGFSAEAIQDHVNGLKVPLNDINGFVHAVRSLWETPEECIRMGHEARMDYESKYLPEDNYRRLMNIYQLTLNGE</sequence>